<reference evidence="4 5" key="1">
    <citation type="submission" date="2020-01" db="EMBL/GenBank/DDBJ databases">
        <title>Genome analysis.</title>
        <authorList>
            <person name="Wu S."/>
            <person name="Wang G."/>
        </authorList>
    </citation>
    <scope>NUCLEOTIDE SEQUENCE [LARGE SCALE GENOMIC DNA]</scope>
    <source>
        <strain evidence="4 5">SYL130</strain>
    </source>
</reference>
<name>A0ABX0A3X9_9BACT</name>
<dbReference type="Pfam" id="PF00005">
    <property type="entry name" value="ABC_tran"/>
    <property type="match status" value="2"/>
</dbReference>
<keyword evidence="1" id="KW-0547">Nucleotide-binding</keyword>
<dbReference type="Gene3D" id="3.40.50.300">
    <property type="entry name" value="P-loop containing nucleotide triphosphate hydrolases"/>
    <property type="match status" value="2"/>
</dbReference>
<dbReference type="EMBL" id="JAACJS010000015">
    <property type="protein sequence ID" value="NCI51861.1"/>
    <property type="molecule type" value="Genomic_DNA"/>
</dbReference>
<dbReference type="SUPFAM" id="SSF52540">
    <property type="entry name" value="P-loop containing nucleoside triphosphate hydrolases"/>
    <property type="match status" value="2"/>
</dbReference>
<dbReference type="PANTHER" id="PTHR43158:SF2">
    <property type="entry name" value="SKFA PEPTIDE EXPORT ATP-BINDING PROTEIN SKFE"/>
    <property type="match status" value="1"/>
</dbReference>
<comment type="caution">
    <text evidence="4">The sequence shown here is derived from an EMBL/GenBank/DDBJ whole genome shotgun (WGS) entry which is preliminary data.</text>
</comment>
<evidence type="ECO:0000313" key="4">
    <source>
        <dbReference type="EMBL" id="NCI51861.1"/>
    </source>
</evidence>
<dbReference type="RefSeq" id="WP_161820126.1">
    <property type="nucleotide sequence ID" value="NZ_JAACJS010000015.1"/>
</dbReference>
<dbReference type="GO" id="GO:0005524">
    <property type="term" value="F:ATP binding"/>
    <property type="evidence" value="ECO:0007669"/>
    <property type="project" value="UniProtKB-KW"/>
</dbReference>
<dbReference type="SMART" id="SM00382">
    <property type="entry name" value="AAA"/>
    <property type="match status" value="2"/>
</dbReference>
<dbReference type="InterPro" id="IPR027417">
    <property type="entry name" value="P-loop_NTPase"/>
</dbReference>
<feature type="domain" description="ABC transporter" evidence="3">
    <location>
        <begin position="7"/>
        <end position="236"/>
    </location>
</feature>
<evidence type="ECO:0000256" key="1">
    <source>
        <dbReference type="ARBA" id="ARBA00022741"/>
    </source>
</evidence>
<evidence type="ECO:0000259" key="3">
    <source>
        <dbReference type="PROSITE" id="PS50893"/>
    </source>
</evidence>
<feature type="domain" description="ABC transporter" evidence="3">
    <location>
        <begin position="260"/>
        <end position="480"/>
    </location>
</feature>
<proteinExistence type="predicted"/>
<dbReference type="Proteomes" id="UP000753802">
    <property type="component" value="Unassembled WGS sequence"/>
</dbReference>
<dbReference type="PROSITE" id="PS50893">
    <property type="entry name" value="ABC_TRANSPORTER_2"/>
    <property type="match status" value="2"/>
</dbReference>
<keyword evidence="2 4" id="KW-0067">ATP-binding</keyword>
<keyword evidence="5" id="KW-1185">Reference proteome</keyword>
<dbReference type="PANTHER" id="PTHR43158">
    <property type="entry name" value="SKFA PEPTIDE EXPORT ATP-BINDING PROTEIN SKFE"/>
    <property type="match status" value="1"/>
</dbReference>
<evidence type="ECO:0000313" key="5">
    <source>
        <dbReference type="Proteomes" id="UP000753802"/>
    </source>
</evidence>
<dbReference type="InterPro" id="IPR003439">
    <property type="entry name" value="ABC_transporter-like_ATP-bd"/>
</dbReference>
<evidence type="ECO:0000256" key="2">
    <source>
        <dbReference type="ARBA" id="ARBA00022840"/>
    </source>
</evidence>
<gene>
    <name evidence="4" type="ORF">GWC95_18195</name>
</gene>
<protein>
    <submittedName>
        <fullName evidence="4">ATP-binding cassette domain-containing protein</fullName>
    </submittedName>
</protein>
<accession>A0ABX0A3X9</accession>
<dbReference type="InterPro" id="IPR003593">
    <property type="entry name" value="AAA+_ATPase"/>
</dbReference>
<organism evidence="4 5">
    <name type="scientific">Sediminibacterium roseum</name>
    <dbReference type="NCBI Taxonomy" id="1978412"/>
    <lineage>
        <taxon>Bacteria</taxon>
        <taxon>Pseudomonadati</taxon>
        <taxon>Bacteroidota</taxon>
        <taxon>Chitinophagia</taxon>
        <taxon>Chitinophagales</taxon>
        <taxon>Chitinophagaceae</taxon>
        <taxon>Sediminibacterium</taxon>
    </lineage>
</organism>
<sequence>MKTAALLEVNDLTVQLSGKTVLNGISFSVLEGERLAIVGASGSGKSTLIQTIAGKHFARGSVAFAGKPAMATISQQHQFRNLSNLNSFYYQQRFNSNDSEDAVTVIEALKETSDAPRIDEVLELLGIGHLEHTRLIQLSNGEHKRFQIAQAMLGNAEWLLLDNPYTGLDIAARKMLNEILDMLALRGVHFLLVTSPADMPSSITKVALLKNGSIEAILPRVAFEQEKNILLREDPAAVLFDDPIESVPPAYAYPDFSVAIKMTGTTVSYNNRKILDNINWEVKKGECWNVSGHNGSGKSTLLSLVNGDNPQAFANDIYLFDRKKGSGESIWDIKQKIGYISPELHHYFESSASCFEVVASGLFDTIGLFRQLSASQKKITEQWMSLLQVGSLSKKTFKQLSNGEQRMVLLARALVKNPPLLILDEPCQGLDKEVAVRFITLINEICVKLKKTLVYVSHYEEEIPPCVTHTLKLVQGKIAA</sequence>